<proteinExistence type="inferred from homology"/>
<evidence type="ECO:0000256" key="6">
    <source>
        <dbReference type="ARBA" id="ARBA00023136"/>
    </source>
</evidence>
<dbReference type="InterPro" id="IPR050812">
    <property type="entry name" value="Preph/Arog_dehydrog"/>
</dbReference>
<keyword evidence="5" id="KW-0560">Oxidoreductase</keyword>
<evidence type="ECO:0000259" key="9">
    <source>
        <dbReference type="PROSITE" id="PS51176"/>
    </source>
</evidence>
<dbReference type="Pfam" id="PF03446">
    <property type="entry name" value="NAD_binding_2"/>
    <property type="match status" value="1"/>
</dbReference>
<dbReference type="SUPFAM" id="SSF51735">
    <property type="entry name" value="NAD(P)-binding Rossmann-fold domains"/>
    <property type="match status" value="1"/>
</dbReference>
<dbReference type="EMBL" id="KE384719">
    <property type="protein sequence ID" value="KJK84092.1"/>
    <property type="molecule type" value="Genomic_DNA"/>
</dbReference>
<keyword evidence="6 8" id="KW-0472">Membrane</keyword>
<dbReference type="InterPro" id="IPR003099">
    <property type="entry name" value="Prephen_DH"/>
</dbReference>
<evidence type="ECO:0000256" key="1">
    <source>
        <dbReference type="ARBA" id="ARBA00004141"/>
    </source>
</evidence>
<comment type="similarity">
    <text evidence="2">Belongs to the peroxisomal membrane protein PXMP2/4 family.</text>
</comment>
<keyword evidence="3 8" id="KW-0812">Transmembrane</keyword>
<dbReference type="GO" id="GO:0070403">
    <property type="term" value="F:NAD+ binding"/>
    <property type="evidence" value="ECO:0007669"/>
    <property type="project" value="TreeGrafter"/>
</dbReference>
<dbReference type="GO" id="GO:0004665">
    <property type="term" value="F:prephenate dehydrogenase (NADP+) activity"/>
    <property type="evidence" value="ECO:0007669"/>
    <property type="project" value="InterPro"/>
</dbReference>
<dbReference type="GO" id="GO:0050661">
    <property type="term" value="F:NADP binding"/>
    <property type="evidence" value="ECO:0007669"/>
    <property type="project" value="InterPro"/>
</dbReference>
<dbReference type="InterPro" id="IPR036291">
    <property type="entry name" value="NAD(P)-bd_dom_sf"/>
</dbReference>
<dbReference type="InterPro" id="IPR007248">
    <property type="entry name" value="Mpv17_PMP22"/>
</dbReference>
<feature type="transmembrane region" description="Helical" evidence="8">
    <location>
        <begin position="547"/>
        <end position="568"/>
    </location>
</feature>
<organism evidence="10 11">
    <name type="scientific">Metarhizium anisopliae BRIP 53293</name>
    <dbReference type="NCBI Taxonomy" id="1291518"/>
    <lineage>
        <taxon>Eukaryota</taxon>
        <taxon>Fungi</taxon>
        <taxon>Dikarya</taxon>
        <taxon>Ascomycota</taxon>
        <taxon>Pezizomycotina</taxon>
        <taxon>Sordariomycetes</taxon>
        <taxon>Hypocreomycetidae</taxon>
        <taxon>Hypocreales</taxon>
        <taxon>Clavicipitaceae</taxon>
        <taxon>Metarhizium</taxon>
    </lineage>
</organism>
<dbReference type="PANTHER" id="PTHR21363">
    <property type="entry name" value="PREPHENATE DEHYDROGENASE"/>
    <property type="match status" value="1"/>
</dbReference>
<gene>
    <name evidence="10" type="ORF">H634G_00455</name>
</gene>
<dbReference type="GO" id="GO:0016020">
    <property type="term" value="C:membrane"/>
    <property type="evidence" value="ECO:0007669"/>
    <property type="project" value="UniProtKB-SubCell"/>
</dbReference>
<feature type="transmembrane region" description="Helical" evidence="8">
    <location>
        <begin position="507"/>
        <end position="526"/>
    </location>
</feature>
<keyword evidence="4 8" id="KW-1133">Transmembrane helix</keyword>
<dbReference type="Gene3D" id="3.40.50.720">
    <property type="entry name" value="NAD(P)-binding Rossmann-like Domain"/>
    <property type="match status" value="1"/>
</dbReference>
<dbReference type="InterPro" id="IPR006115">
    <property type="entry name" value="6PGDH_NADP-bd"/>
</dbReference>
<evidence type="ECO:0000256" key="3">
    <source>
        <dbReference type="ARBA" id="ARBA00022692"/>
    </source>
</evidence>
<comment type="subcellular location">
    <subcellularLocation>
        <location evidence="1">Membrane</location>
        <topology evidence="1">Multi-pass membrane protein</topology>
    </subcellularLocation>
</comment>
<dbReference type="InterPro" id="IPR046825">
    <property type="entry name" value="PDH_C"/>
</dbReference>
<feature type="transmembrane region" description="Helical" evidence="8">
    <location>
        <begin position="608"/>
        <end position="628"/>
    </location>
</feature>
<feature type="region of interest" description="Disordered" evidence="7">
    <location>
        <begin position="644"/>
        <end position="666"/>
    </location>
</feature>
<dbReference type="SUPFAM" id="SSF48179">
    <property type="entry name" value="6-phosphogluconate dehydrogenase C-terminal domain-like"/>
    <property type="match status" value="2"/>
</dbReference>
<dbReference type="STRING" id="1291518.A0A0D9PCS8"/>
<dbReference type="Proteomes" id="UP000054544">
    <property type="component" value="Unassembled WGS sequence"/>
</dbReference>
<dbReference type="OrthoDB" id="5399569at2759"/>
<evidence type="ECO:0000256" key="7">
    <source>
        <dbReference type="SAM" id="MobiDB-lite"/>
    </source>
</evidence>
<evidence type="ECO:0000256" key="8">
    <source>
        <dbReference type="SAM" id="Phobius"/>
    </source>
</evidence>
<sequence length="666" mass="74379">MAPTSQQIPEGMENFVVGLIGMGDMGKMYADRLSAAGWRILACDREDRFDSLKEQYIGKSNIEVCRNGHYVSRASDYIIYSVEAAIIDRVIAQFGPSTKMGAIVGGQTSCKSPEIKAFEEYLPPDVHIISCHSLHGPGVDTHNQPLVLIQHRAPDEALRKVEAVFSCLRSKYVYLTAQEHDRITADTQAVTHAAFLSMGKAWHANSQFPWELNRYVGGIENVKINTMLRIYGQKWHVYAGLAILNPEARKQVAQYAESVTALYKLMLKGDLDGLRVRVYNARDKVFGSASNWGARPLIEPSILSSFSLGKPTDAPPRPNNHLSLLAMVDCWAALGIVPYDHMICSTPLFRLRLGVTEHLFLNTALLDETLKTAVEDKMYRSDDLEFTFAARGWAECVSLGHFETWEKRFVSTQEFFQPRFAEAKVVGDQMMKKVLESYVENALTGGIQNAGTKGYLAAYIKQLESNPLRTKMLTAGSLAGAQELIASWLAKDRNKHGHYFTSRVPKMAAYGALVSAPLGHFLIWLLQKVFRGRTSLKAKIMQIIFSNLVIAPIQNSVYLVAMALIAGARTYHQVRATVKVGFWRVMRVSWITSPICLAFAQKFLPDQLWVPFFNLVSFVIGTYINTVTKKKRLAALRKKHFGDGRPGASMGRPDDYPPMGGPNPPY</sequence>
<dbReference type="PROSITE" id="PS51176">
    <property type="entry name" value="PDH_ADH"/>
    <property type="match status" value="1"/>
</dbReference>
<dbReference type="Pfam" id="PF04117">
    <property type="entry name" value="Mpv17_PMP22"/>
    <property type="match status" value="1"/>
</dbReference>
<evidence type="ECO:0000313" key="10">
    <source>
        <dbReference type="EMBL" id="KJK84092.1"/>
    </source>
</evidence>
<dbReference type="Pfam" id="PF20463">
    <property type="entry name" value="PDH_C"/>
    <property type="match status" value="1"/>
</dbReference>
<name>A0A0D9PCS8_METAN</name>
<dbReference type="Gene3D" id="1.10.3660.10">
    <property type="entry name" value="6-phosphogluconate dehydrogenase C-terminal like domain"/>
    <property type="match status" value="2"/>
</dbReference>
<evidence type="ECO:0000256" key="2">
    <source>
        <dbReference type="ARBA" id="ARBA00006824"/>
    </source>
</evidence>
<evidence type="ECO:0000313" key="11">
    <source>
        <dbReference type="Proteomes" id="UP000054544"/>
    </source>
</evidence>
<protein>
    <submittedName>
        <fullName evidence="10">Putative prephenate dehydrogenase</fullName>
    </submittedName>
</protein>
<dbReference type="InterPro" id="IPR008927">
    <property type="entry name" value="6-PGluconate_DH-like_C_sf"/>
</dbReference>
<dbReference type="GO" id="GO:0008977">
    <property type="term" value="F:prephenate dehydrogenase (NAD+) activity"/>
    <property type="evidence" value="ECO:0007669"/>
    <property type="project" value="InterPro"/>
</dbReference>
<dbReference type="FunFam" id="3.40.50.720:FF:000339">
    <property type="entry name" value="Prephenate dehydrogenase [NADP(+)]"/>
    <property type="match status" value="1"/>
</dbReference>
<evidence type="ECO:0000256" key="4">
    <source>
        <dbReference type="ARBA" id="ARBA00022989"/>
    </source>
</evidence>
<feature type="domain" description="Prephenate/arogenate dehydrogenase" evidence="9">
    <location>
        <begin position="15"/>
        <end position="296"/>
    </location>
</feature>
<evidence type="ECO:0000256" key="5">
    <source>
        <dbReference type="ARBA" id="ARBA00023002"/>
    </source>
</evidence>
<keyword evidence="11" id="KW-1185">Reference proteome</keyword>
<dbReference type="PANTHER" id="PTHR21363:SF0">
    <property type="entry name" value="PREPHENATE DEHYDROGENASE [NADP(+)]"/>
    <property type="match status" value="1"/>
</dbReference>
<reference evidence="11" key="1">
    <citation type="journal article" date="2014" name="BMC Genomics">
        <title>The genome sequence of the biocontrol fungus Metarhizium anisopliae and comparative genomics of Metarhizium species.</title>
        <authorList>
            <person name="Pattemore J.A."/>
            <person name="Hane J.K."/>
            <person name="Williams A.H."/>
            <person name="Wilson B.A."/>
            <person name="Stodart B.J."/>
            <person name="Ash G.J."/>
        </authorList>
    </citation>
    <scope>NUCLEOTIDE SEQUENCE [LARGE SCALE GENOMIC DNA]</scope>
    <source>
        <strain evidence="11">BRIP 53293</strain>
    </source>
</reference>
<accession>A0A0D9PCS8</accession>
<dbReference type="AlphaFoldDB" id="A0A0D9PCS8"/>
<dbReference type="GO" id="GO:0006571">
    <property type="term" value="P:tyrosine biosynthetic process"/>
    <property type="evidence" value="ECO:0007669"/>
    <property type="project" value="InterPro"/>
</dbReference>